<feature type="binding site" evidence="4">
    <location>
        <position position="185"/>
    </location>
    <ligand>
        <name>GTP</name>
        <dbReference type="ChEBI" id="CHEBI:37565"/>
    </ligand>
</feature>
<dbReference type="GO" id="GO:0003924">
    <property type="term" value="F:GTPase activity"/>
    <property type="evidence" value="ECO:0007669"/>
    <property type="project" value="UniProtKB-UniRule"/>
</dbReference>
<dbReference type="PROSITE" id="PS01135">
    <property type="entry name" value="FTSZ_2"/>
    <property type="match status" value="1"/>
</dbReference>
<evidence type="ECO:0000256" key="4">
    <source>
        <dbReference type="HAMAP-Rule" id="MF_00909"/>
    </source>
</evidence>
<keyword evidence="4 6" id="KW-0717">Septation</keyword>
<feature type="compositionally biased region" description="Low complexity" evidence="7">
    <location>
        <begin position="30"/>
        <end position="43"/>
    </location>
</feature>
<comment type="similarity">
    <text evidence="1 4 6">Belongs to the FtsZ family.</text>
</comment>
<keyword evidence="3 4" id="KW-0342">GTP-binding</keyword>
<dbReference type="InterPro" id="IPR045061">
    <property type="entry name" value="FtsZ/CetZ"/>
</dbReference>
<sequence length="426" mass="44849">MQSRGQNPARRQQGVRVHGAPGSAQGQPRQGDAPAPQDGAGAPSPRWSSFESLAQAFARIKVIGVGGAGGNAINRMVRSGVDGIEFVAVNTDAQALMTSEATIAIRIGDKLTKGLGAGGRPEIGERAAEESSESLTEVMKDCDMIFIAAGMGGGTGTGASPTIARLAKAAGALTVAVVTKPFEFEGGRRRRAAEEGIALLRETVDALITIPNERLLHMVDPKTTVTEAFQIADDVLRQGIAGISDLITKPGVINLDFADVKTIMHDAGSALMAIGYGEGSDRCVNAAREAIESPLLEMNIQGAKGVLYNISGGGNLTLFETSEAADVIRAAADDDAEIIYGTSIDEALGDGVMITLIATGFDEHDQLDNYGIRNLGRDDARMIDRAPQRSAGNQPVQARPAANEPPVYPDDDWETESSIIRFLRER</sequence>
<feature type="domain" description="Tubulin/FtsZ GTPase" evidence="8">
    <location>
        <begin position="59"/>
        <end position="251"/>
    </location>
</feature>
<dbReference type="Gene3D" id="3.40.50.1440">
    <property type="entry name" value="Tubulin/FtsZ, GTPase domain"/>
    <property type="match status" value="1"/>
</dbReference>
<evidence type="ECO:0000256" key="1">
    <source>
        <dbReference type="ARBA" id="ARBA00009690"/>
    </source>
</evidence>
<dbReference type="GO" id="GO:0000917">
    <property type="term" value="P:division septum assembly"/>
    <property type="evidence" value="ECO:0007669"/>
    <property type="project" value="UniProtKB-KW"/>
</dbReference>
<dbReference type="GO" id="GO:0032153">
    <property type="term" value="C:cell division site"/>
    <property type="evidence" value="ECO:0007669"/>
    <property type="project" value="UniProtKB-UniRule"/>
</dbReference>
<evidence type="ECO:0000256" key="5">
    <source>
        <dbReference type="NCBIfam" id="TIGR00065"/>
    </source>
</evidence>
<comment type="function">
    <text evidence="4 6">Essential cell division protein that forms a contractile ring structure (Z ring) at the future cell division site. The regulation of the ring assembly controls the timing and the location of cell division. One of the functions of the FtsZ ring is to recruit other cell division proteins to the septum to produce a new cell wall between the dividing cells. Binds GTP and shows GTPase activity.</text>
</comment>
<keyword evidence="4 6" id="KW-0132">Cell division</keyword>
<dbReference type="InterPro" id="IPR008280">
    <property type="entry name" value="Tub_FtsZ_C"/>
</dbReference>
<comment type="subcellular location">
    <subcellularLocation>
        <location evidence="4">Cytoplasm</location>
    </subcellularLocation>
    <text evidence="4">Assembles at midcell at the inner surface of the cytoplasmic membrane.</text>
</comment>
<evidence type="ECO:0000259" key="8">
    <source>
        <dbReference type="SMART" id="SM00864"/>
    </source>
</evidence>
<keyword evidence="4" id="KW-0963">Cytoplasm</keyword>
<dbReference type="Pfam" id="PF12327">
    <property type="entry name" value="FtsZ_C"/>
    <property type="match status" value="1"/>
</dbReference>
<feature type="domain" description="Tubulin/FtsZ 2-layer sandwich" evidence="9">
    <location>
        <begin position="253"/>
        <end position="370"/>
    </location>
</feature>
<dbReference type="SMART" id="SM00865">
    <property type="entry name" value="Tubulin_C"/>
    <property type="match status" value="1"/>
</dbReference>
<dbReference type="GO" id="GO:0051258">
    <property type="term" value="P:protein polymerization"/>
    <property type="evidence" value="ECO:0007669"/>
    <property type="project" value="UniProtKB-UniRule"/>
</dbReference>
<protein>
    <recommendedName>
        <fullName evidence="4 5">Cell division protein FtsZ</fullName>
    </recommendedName>
</protein>
<dbReference type="InterPro" id="IPR024757">
    <property type="entry name" value="FtsZ_C"/>
</dbReference>
<reference evidence="10" key="1">
    <citation type="submission" date="2020-02" db="EMBL/GenBank/DDBJ databases">
        <authorList>
            <person name="Meier V. D."/>
        </authorList>
    </citation>
    <scope>NUCLEOTIDE SEQUENCE</scope>
    <source>
        <strain evidence="10">AVDCRST_MAG43</strain>
    </source>
</reference>
<dbReference type="GO" id="GO:0005525">
    <property type="term" value="F:GTP binding"/>
    <property type="evidence" value="ECO:0007669"/>
    <property type="project" value="UniProtKB-UniRule"/>
</dbReference>
<dbReference type="Gene3D" id="3.30.1330.20">
    <property type="entry name" value="Tubulin/FtsZ, C-terminal domain"/>
    <property type="match status" value="1"/>
</dbReference>
<feature type="region of interest" description="Disordered" evidence="7">
    <location>
        <begin position="387"/>
        <end position="414"/>
    </location>
</feature>
<evidence type="ECO:0000256" key="3">
    <source>
        <dbReference type="ARBA" id="ARBA00023134"/>
    </source>
</evidence>
<dbReference type="SUPFAM" id="SSF52490">
    <property type="entry name" value="Tubulin nucleotide-binding domain-like"/>
    <property type="match status" value="1"/>
</dbReference>
<dbReference type="PANTHER" id="PTHR30314">
    <property type="entry name" value="CELL DIVISION PROTEIN FTSZ-RELATED"/>
    <property type="match status" value="1"/>
</dbReference>
<feature type="region of interest" description="Disordered" evidence="7">
    <location>
        <begin position="1"/>
        <end position="47"/>
    </location>
</feature>
<dbReference type="InterPro" id="IPR018316">
    <property type="entry name" value="Tubulin/FtsZ_2-layer-sand-dom"/>
</dbReference>
<accession>A0A6J4UII5</accession>
<dbReference type="SMART" id="SM00864">
    <property type="entry name" value="Tubulin"/>
    <property type="match status" value="1"/>
</dbReference>
<evidence type="ECO:0000313" key="10">
    <source>
        <dbReference type="EMBL" id="CAA9548233.1"/>
    </source>
</evidence>
<evidence type="ECO:0000256" key="6">
    <source>
        <dbReference type="RuleBase" id="RU000631"/>
    </source>
</evidence>
<feature type="binding site" evidence="4">
    <location>
        <begin position="67"/>
        <end position="71"/>
    </location>
    <ligand>
        <name>GTP</name>
        <dbReference type="ChEBI" id="CHEBI:37565"/>
    </ligand>
</feature>
<feature type="binding site" evidence="4">
    <location>
        <position position="233"/>
    </location>
    <ligand>
        <name>GTP</name>
        <dbReference type="ChEBI" id="CHEBI:37565"/>
    </ligand>
</feature>
<dbReference type="SUPFAM" id="SSF55307">
    <property type="entry name" value="Tubulin C-terminal domain-like"/>
    <property type="match status" value="1"/>
</dbReference>
<dbReference type="AlphaFoldDB" id="A0A6J4UII5"/>
<dbReference type="GO" id="GO:0043093">
    <property type="term" value="P:FtsZ-dependent cytokinesis"/>
    <property type="evidence" value="ECO:0007669"/>
    <property type="project" value="UniProtKB-UniRule"/>
</dbReference>
<dbReference type="CDD" id="cd02201">
    <property type="entry name" value="FtsZ_type1"/>
    <property type="match status" value="1"/>
</dbReference>
<dbReference type="PROSITE" id="PS01134">
    <property type="entry name" value="FTSZ_1"/>
    <property type="match status" value="1"/>
</dbReference>
<evidence type="ECO:0000256" key="7">
    <source>
        <dbReference type="SAM" id="MobiDB-lite"/>
    </source>
</evidence>
<feature type="binding site" evidence="4">
    <location>
        <begin position="154"/>
        <end position="156"/>
    </location>
    <ligand>
        <name>GTP</name>
        <dbReference type="ChEBI" id="CHEBI:37565"/>
    </ligand>
</feature>
<dbReference type="InterPro" id="IPR036525">
    <property type="entry name" value="Tubulin/FtsZ_GTPase_sf"/>
</dbReference>
<dbReference type="HAMAP" id="MF_00909">
    <property type="entry name" value="FtsZ"/>
    <property type="match status" value="1"/>
</dbReference>
<dbReference type="PANTHER" id="PTHR30314:SF3">
    <property type="entry name" value="MITOCHONDRIAL DIVISION PROTEIN FSZA"/>
    <property type="match status" value="1"/>
</dbReference>
<dbReference type="FunFam" id="3.40.50.1440:FF:000001">
    <property type="entry name" value="Cell division protein FtsZ"/>
    <property type="match status" value="1"/>
</dbReference>
<dbReference type="GO" id="GO:0005737">
    <property type="term" value="C:cytoplasm"/>
    <property type="evidence" value="ECO:0007669"/>
    <property type="project" value="UniProtKB-SubCell"/>
</dbReference>
<dbReference type="InterPro" id="IPR000158">
    <property type="entry name" value="Cell_div_FtsZ"/>
</dbReference>
<gene>
    <name evidence="4" type="primary">ftsZ</name>
    <name evidence="10" type="ORF">AVDCRST_MAG43-719</name>
</gene>
<dbReference type="InterPro" id="IPR020805">
    <property type="entry name" value="Cell_div_FtsZ_CS"/>
</dbReference>
<organism evidence="10">
    <name type="scientific">uncultured Thermomicrobiales bacterium</name>
    <dbReference type="NCBI Taxonomy" id="1645740"/>
    <lineage>
        <taxon>Bacteria</taxon>
        <taxon>Pseudomonadati</taxon>
        <taxon>Thermomicrobiota</taxon>
        <taxon>Thermomicrobia</taxon>
        <taxon>Thermomicrobiales</taxon>
        <taxon>environmental samples</taxon>
    </lineage>
</organism>
<dbReference type="NCBIfam" id="TIGR00065">
    <property type="entry name" value="ftsZ"/>
    <property type="match status" value="1"/>
</dbReference>
<feature type="compositionally biased region" description="Polar residues" evidence="7">
    <location>
        <begin position="1"/>
        <end position="10"/>
    </location>
</feature>
<feature type="binding site" evidence="4">
    <location>
        <position position="189"/>
    </location>
    <ligand>
        <name>GTP</name>
        <dbReference type="ChEBI" id="CHEBI:37565"/>
    </ligand>
</feature>
<comment type="subunit">
    <text evidence="4">Homodimer. Polymerizes to form a dynamic ring structure in a strictly GTP-dependent manner. Interacts directly with several other division proteins.</text>
</comment>
<keyword evidence="2 4" id="KW-0547">Nucleotide-binding</keyword>
<dbReference type="EMBL" id="CADCWI010000041">
    <property type="protein sequence ID" value="CAA9548233.1"/>
    <property type="molecule type" value="Genomic_DNA"/>
</dbReference>
<dbReference type="PRINTS" id="PR00423">
    <property type="entry name" value="CELLDVISFTSZ"/>
</dbReference>
<proteinExistence type="inferred from homology"/>
<evidence type="ECO:0000259" key="9">
    <source>
        <dbReference type="SMART" id="SM00865"/>
    </source>
</evidence>
<dbReference type="Pfam" id="PF00091">
    <property type="entry name" value="Tubulin"/>
    <property type="match status" value="1"/>
</dbReference>
<keyword evidence="4 6" id="KW-0131">Cell cycle</keyword>
<dbReference type="InterPro" id="IPR003008">
    <property type="entry name" value="Tubulin_FtsZ_GTPase"/>
</dbReference>
<name>A0A6J4UII5_9BACT</name>
<evidence type="ECO:0000256" key="2">
    <source>
        <dbReference type="ARBA" id="ARBA00022741"/>
    </source>
</evidence>
<dbReference type="InterPro" id="IPR037103">
    <property type="entry name" value="Tubulin/FtsZ-like_C"/>
</dbReference>